<dbReference type="Proteomes" id="UP000735302">
    <property type="component" value="Unassembled WGS sequence"/>
</dbReference>
<sequence>MTRQSHSSIVSTIIPGQEKKKNSVLCNSCVHKILNRYVGFNFILLFGVRPIRKQAEEQIYETITKLVPTWDKFLQITNCRNNWERLANHEEEEGKEGQRIAGQKRLCPSFFTLGQSAEFGPQSQGKDHLFHT</sequence>
<accession>A0AAV4A032</accession>
<proteinExistence type="predicted"/>
<dbReference type="EMBL" id="BLXT01003294">
    <property type="protein sequence ID" value="GFO01480.1"/>
    <property type="molecule type" value="Genomic_DNA"/>
</dbReference>
<dbReference type="AlphaFoldDB" id="A0AAV4A032"/>
<evidence type="ECO:0000313" key="1">
    <source>
        <dbReference type="EMBL" id="GFO01480.1"/>
    </source>
</evidence>
<evidence type="ECO:0000313" key="2">
    <source>
        <dbReference type="Proteomes" id="UP000735302"/>
    </source>
</evidence>
<organism evidence="1 2">
    <name type="scientific">Plakobranchus ocellatus</name>
    <dbReference type="NCBI Taxonomy" id="259542"/>
    <lineage>
        <taxon>Eukaryota</taxon>
        <taxon>Metazoa</taxon>
        <taxon>Spiralia</taxon>
        <taxon>Lophotrochozoa</taxon>
        <taxon>Mollusca</taxon>
        <taxon>Gastropoda</taxon>
        <taxon>Heterobranchia</taxon>
        <taxon>Euthyneura</taxon>
        <taxon>Panpulmonata</taxon>
        <taxon>Sacoglossa</taxon>
        <taxon>Placobranchoidea</taxon>
        <taxon>Plakobranchidae</taxon>
        <taxon>Plakobranchus</taxon>
    </lineage>
</organism>
<name>A0AAV4A032_9GAST</name>
<protein>
    <submittedName>
        <fullName evidence="1">(S)-beta-bisabolene synthase</fullName>
    </submittedName>
</protein>
<comment type="caution">
    <text evidence="1">The sequence shown here is derived from an EMBL/GenBank/DDBJ whole genome shotgun (WGS) entry which is preliminary data.</text>
</comment>
<keyword evidence="2" id="KW-1185">Reference proteome</keyword>
<reference evidence="1 2" key="1">
    <citation type="journal article" date="2021" name="Elife">
        <title>Chloroplast acquisition without the gene transfer in kleptoplastic sea slugs, Plakobranchus ocellatus.</title>
        <authorList>
            <person name="Maeda T."/>
            <person name="Takahashi S."/>
            <person name="Yoshida T."/>
            <person name="Shimamura S."/>
            <person name="Takaki Y."/>
            <person name="Nagai Y."/>
            <person name="Toyoda A."/>
            <person name="Suzuki Y."/>
            <person name="Arimoto A."/>
            <person name="Ishii H."/>
            <person name="Satoh N."/>
            <person name="Nishiyama T."/>
            <person name="Hasebe M."/>
            <person name="Maruyama T."/>
            <person name="Minagawa J."/>
            <person name="Obokata J."/>
            <person name="Shigenobu S."/>
        </authorList>
    </citation>
    <scope>NUCLEOTIDE SEQUENCE [LARGE SCALE GENOMIC DNA]</scope>
</reference>
<gene>
    <name evidence="1" type="ORF">PoB_002798500</name>
</gene>